<evidence type="ECO:0000313" key="3">
    <source>
        <dbReference type="Proteomes" id="UP000230233"/>
    </source>
</evidence>
<reference evidence="3" key="1">
    <citation type="submission" date="2017-10" db="EMBL/GenBank/DDBJ databases">
        <title>Rapid genome shrinkage in a self-fertile nematode reveals novel sperm competition proteins.</title>
        <authorList>
            <person name="Yin D."/>
            <person name="Schwarz E.M."/>
            <person name="Thomas C.G."/>
            <person name="Felde R.L."/>
            <person name="Korf I.F."/>
            <person name="Cutter A.D."/>
            <person name="Schartner C.M."/>
            <person name="Ralston E.J."/>
            <person name="Meyer B.J."/>
            <person name="Haag E.S."/>
        </authorList>
    </citation>
    <scope>NUCLEOTIDE SEQUENCE [LARGE SCALE GENOMIC DNA]</scope>
    <source>
        <strain evidence="3">JU1422</strain>
    </source>
</reference>
<dbReference type="InterPro" id="IPR001810">
    <property type="entry name" value="F-box_dom"/>
</dbReference>
<feature type="domain" description="F-box" evidence="1">
    <location>
        <begin position="1"/>
        <end position="51"/>
    </location>
</feature>
<dbReference type="EMBL" id="PDUG01000001">
    <property type="protein sequence ID" value="PIC55534.1"/>
    <property type="molecule type" value="Genomic_DNA"/>
</dbReference>
<dbReference type="Pfam" id="PF00646">
    <property type="entry name" value="F-box"/>
    <property type="match status" value="1"/>
</dbReference>
<proteinExistence type="predicted"/>
<protein>
    <recommendedName>
        <fullName evidence="1">F-box domain-containing protein</fullName>
    </recommendedName>
</protein>
<dbReference type="AlphaFoldDB" id="A0A2G5VUQ3"/>
<keyword evidence="3" id="KW-1185">Reference proteome</keyword>
<name>A0A2G5VUQ3_9PELO</name>
<accession>A0A2G5VUQ3</accession>
<dbReference type="Proteomes" id="UP000230233">
    <property type="component" value="Chromosome I"/>
</dbReference>
<comment type="caution">
    <text evidence="2">The sequence shown here is derived from an EMBL/GenBank/DDBJ whole genome shotgun (WGS) entry which is preliminary data.</text>
</comment>
<dbReference type="PANTHER" id="PTHR21503">
    <property type="entry name" value="F-BOX-CONTAINING HYPOTHETICAL PROTEIN C.ELEGANS"/>
    <property type="match status" value="1"/>
</dbReference>
<dbReference type="PANTHER" id="PTHR21503:SF8">
    <property type="entry name" value="F-BOX ASSOCIATED DOMAIN-CONTAINING PROTEIN-RELATED"/>
    <property type="match status" value="1"/>
</dbReference>
<dbReference type="PROSITE" id="PS50181">
    <property type="entry name" value="FBOX"/>
    <property type="match status" value="1"/>
</dbReference>
<gene>
    <name evidence="2" type="primary">Cnig_chr_I.g769</name>
    <name evidence="2" type="ORF">B9Z55_000769</name>
</gene>
<evidence type="ECO:0000259" key="1">
    <source>
        <dbReference type="PROSITE" id="PS50181"/>
    </source>
</evidence>
<organism evidence="2 3">
    <name type="scientific">Caenorhabditis nigoni</name>
    <dbReference type="NCBI Taxonomy" id="1611254"/>
    <lineage>
        <taxon>Eukaryota</taxon>
        <taxon>Metazoa</taxon>
        <taxon>Ecdysozoa</taxon>
        <taxon>Nematoda</taxon>
        <taxon>Chromadorea</taxon>
        <taxon>Rhabditida</taxon>
        <taxon>Rhabditina</taxon>
        <taxon>Rhabditomorpha</taxon>
        <taxon>Rhabditoidea</taxon>
        <taxon>Rhabditidae</taxon>
        <taxon>Peloderinae</taxon>
        <taxon>Caenorhabditis</taxon>
    </lineage>
</organism>
<sequence length="373" mass="44107">MILSKYPLVVQEEIIDNMNHLDLLLLSFVSKNMKKLIMSSQKKTSKSIRSIEYQYNRIDGTCVVYLIDESKPLEKYHRRSSRTEDDVIMRIVKFDEDKNDNVQFSVSGKMIDFRFDGEYKYPVALYHEGDKELVFESIHNLFLDVFGDALEYNWEEPDWEKSEEFFVPFIPKLKNVSFFIGLYLDGQFADVRNFKNFFSSSPVAKTIQLYVNKKMKPLSPESKFFDAESVYIDTHRINCPDFLRHFRGREIFLDGNRYRKSRLIDIVNRWKSGEALQNLEYAQISNCCEIQLQHLVLNEIGAKFIDANRQPPTHTVRSLVDWYDRNYTTSPLISHRYIVRETDNRVASVDMMGGVFWIGVWDKTEEEFLKMIE</sequence>
<evidence type="ECO:0000313" key="2">
    <source>
        <dbReference type="EMBL" id="PIC55534.1"/>
    </source>
</evidence>